<feature type="transmembrane region" description="Helical" evidence="1">
    <location>
        <begin position="301"/>
        <end position="318"/>
    </location>
</feature>
<keyword evidence="1" id="KW-1133">Transmembrane helix</keyword>
<gene>
    <name evidence="3" type="ORF">SH1V18_12130</name>
</gene>
<feature type="transmembrane region" description="Helical" evidence="1">
    <location>
        <begin position="99"/>
        <end position="122"/>
    </location>
</feature>
<feature type="domain" description="Peptidase M56" evidence="2">
    <location>
        <begin position="2"/>
        <end position="289"/>
    </location>
</feature>
<dbReference type="InterPro" id="IPR052173">
    <property type="entry name" value="Beta-lactam_resp_regulator"/>
</dbReference>
<protein>
    <recommendedName>
        <fullName evidence="2">Peptidase M56 domain-containing protein</fullName>
    </recommendedName>
</protein>
<dbReference type="Proteomes" id="UP001144256">
    <property type="component" value="Unassembled WGS sequence"/>
</dbReference>
<sequence length="462" mass="53969">MIILGLQYLFKKNFTAKWVYTLWAIVIIRLLIPISPLENVLSLYNLGLVKRITFNMNNIILGRLGTSYSNFNFIGRDIPVDLLVKKAFTLNWNHLFASIWFIGILLFLFIFIYINLNILLLLKKSNLCLDKKILFNMIECQKRVKVKKKVTLYVTSHISSPMTYGIISPKIIIPKDIIDNIDEKELQFIFLHELIHIKRYDVFFNILGMLVCTLYWFNPLVWYIFFRSKKDCELACDEAVLELLNSKDYTDYGFTLLKILELNSKNNINNTLIAKALINDRSEANARIFQIKGYTKKSKPAIIFSIFIIIMIGLIGLNDDTSIRPSISYAKENLNDYLYESEHTVRSKFGNYPIHTFFMKVNNIPYSILYYNIMGEKVQFWYDGTIGDSSRKTIEITTTGYKDIKQGMSTGKALSIAKKQNMQLIDIRKMDSLEKYFYIDNNSYMMLLIDSNTQRVYSITLY</sequence>
<dbReference type="PANTHER" id="PTHR34978:SF3">
    <property type="entry name" value="SLR0241 PROTEIN"/>
    <property type="match status" value="1"/>
</dbReference>
<evidence type="ECO:0000313" key="3">
    <source>
        <dbReference type="EMBL" id="GKX28733.1"/>
    </source>
</evidence>
<evidence type="ECO:0000256" key="1">
    <source>
        <dbReference type="SAM" id="Phobius"/>
    </source>
</evidence>
<dbReference type="Gene3D" id="3.30.2010.10">
    <property type="entry name" value="Metalloproteases ('zincins'), catalytic domain"/>
    <property type="match status" value="1"/>
</dbReference>
<evidence type="ECO:0000313" key="4">
    <source>
        <dbReference type="Proteomes" id="UP001144256"/>
    </source>
</evidence>
<comment type="caution">
    <text evidence="3">The sequence shown here is derived from an EMBL/GenBank/DDBJ whole genome shotgun (WGS) entry which is preliminary data.</text>
</comment>
<keyword evidence="4" id="KW-1185">Reference proteome</keyword>
<dbReference type="CDD" id="cd07341">
    <property type="entry name" value="M56_BlaR1_MecR1_like"/>
    <property type="match status" value="1"/>
</dbReference>
<dbReference type="AlphaFoldDB" id="A0A9W5YAC5"/>
<accession>A0A9W5YAC5</accession>
<name>A0A9W5YAC5_9FIRM</name>
<organism evidence="3 4">
    <name type="scientific">Vallitalea longa</name>
    <dbReference type="NCBI Taxonomy" id="2936439"/>
    <lineage>
        <taxon>Bacteria</taxon>
        <taxon>Bacillati</taxon>
        <taxon>Bacillota</taxon>
        <taxon>Clostridia</taxon>
        <taxon>Lachnospirales</taxon>
        <taxon>Vallitaleaceae</taxon>
        <taxon>Vallitalea</taxon>
    </lineage>
</organism>
<keyword evidence="1" id="KW-0812">Transmembrane</keyword>
<evidence type="ECO:0000259" key="2">
    <source>
        <dbReference type="Pfam" id="PF05569"/>
    </source>
</evidence>
<feature type="transmembrane region" description="Helical" evidence="1">
    <location>
        <begin position="202"/>
        <end position="225"/>
    </location>
</feature>
<dbReference type="EMBL" id="BRLB01000001">
    <property type="protein sequence ID" value="GKX28733.1"/>
    <property type="molecule type" value="Genomic_DNA"/>
</dbReference>
<feature type="transmembrane region" description="Helical" evidence="1">
    <location>
        <begin position="18"/>
        <end position="37"/>
    </location>
</feature>
<dbReference type="Pfam" id="PF05569">
    <property type="entry name" value="Peptidase_M56"/>
    <property type="match status" value="1"/>
</dbReference>
<dbReference type="InterPro" id="IPR008756">
    <property type="entry name" value="Peptidase_M56"/>
</dbReference>
<dbReference type="PANTHER" id="PTHR34978">
    <property type="entry name" value="POSSIBLE SENSOR-TRANSDUCER PROTEIN BLAR"/>
    <property type="match status" value="1"/>
</dbReference>
<proteinExistence type="predicted"/>
<reference evidence="3" key="1">
    <citation type="submission" date="2022-06" db="EMBL/GenBank/DDBJ databases">
        <title>Vallitalea longa sp. nov., an anaerobic bacterium isolated from marine sediment.</title>
        <authorList>
            <person name="Hirano S."/>
            <person name="Terahara T."/>
            <person name="Mori K."/>
            <person name="Hamada M."/>
            <person name="Matsumoto R."/>
            <person name="Kobayashi T."/>
        </authorList>
    </citation>
    <scope>NUCLEOTIDE SEQUENCE</scope>
    <source>
        <strain evidence="3">SH18-1</strain>
    </source>
</reference>
<keyword evidence="1" id="KW-0472">Membrane</keyword>